<dbReference type="SUPFAM" id="SSF52540">
    <property type="entry name" value="P-loop containing nucleoside triphosphate hydrolases"/>
    <property type="match status" value="1"/>
</dbReference>
<dbReference type="GO" id="GO:0005524">
    <property type="term" value="F:ATP binding"/>
    <property type="evidence" value="ECO:0007669"/>
    <property type="project" value="UniProtKB-KW"/>
</dbReference>
<dbReference type="AlphaFoldDB" id="A0AAX4PB49"/>
<dbReference type="GO" id="GO:0140664">
    <property type="term" value="F:ATP-dependent DNA damage sensor activity"/>
    <property type="evidence" value="ECO:0007669"/>
    <property type="project" value="InterPro"/>
</dbReference>
<keyword evidence="7" id="KW-0469">Meiosis</keyword>
<dbReference type="InterPro" id="IPR020588">
    <property type="entry name" value="RecA_ATP-bd"/>
</dbReference>
<keyword evidence="6" id="KW-0539">Nucleus</keyword>
<sequence length="345" mass="37548">MVPAAEMMKERECPAGMDVEVVKEPDELEMIEELARFGINAGDIKKAKEAGYHTAKSIVMIPKKALYSVRGLSEAKVDKMVEAASKLVKCGFITGTEALQKRKQIFKITSGSKAVDDLLGGGIETQSITECFGEYRSGKTQLSHTLAVTTQLEVSQGGGFGKVAVIDTEGAFRPENVIPIAQRYGLDPERVLDNIVTAKAYNTDHQMELVDHVGALCANQPFRLLIIDSLTALFRSDYSGRGELAERQQKLNQMMSKIKRLADQYNVAVFVTNQVMADPGGGSVFVHDAKKPIGGHILAHASSVRLSLRKGKGESRIIKVIQHPNMPEADATFDISNQGIADSND</sequence>
<protein>
    <submittedName>
        <fullName evidence="12">Meiotic recombinase Dmc1</fullName>
    </submittedName>
</protein>
<dbReference type="InterPro" id="IPR027417">
    <property type="entry name" value="P-loop_NTPase"/>
</dbReference>
<name>A0AAX4PB49_9CHLO</name>
<dbReference type="GO" id="GO:0000794">
    <property type="term" value="C:condensed nuclear chromosome"/>
    <property type="evidence" value="ECO:0007669"/>
    <property type="project" value="TreeGrafter"/>
</dbReference>
<dbReference type="PIRSF" id="PIRSF005856">
    <property type="entry name" value="Rad51"/>
    <property type="match status" value="1"/>
</dbReference>
<dbReference type="Proteomes" id="UP001472866">
    <property type="component" value="Chromosome 07"/>
</dbReference>
<evidence type="ECO:0000256" key="8">
    <source>
        <dbReference type="ARBA" id="ARBA00023306"/>
    </source>
</evidence>
<keyword evidence="8" id="KW-0131">Cell cycle</keyword>
<dbReference type="InterPro" id="IPR016467">
    <property type="entry name" value="DNA_recomb/repair_RecA-like"/>
</dbReference>
<dbReference type="GO" id="GO:0003697">
    <property type="term" value="F:single-stranded DNA binding"/>
    <property type="evidence" value="ECO:0007669"/>
    <property type="project" value="TreeGrafter"/>
</dbReference>
<evidence type="ECO:0000259" key="11">
    <source>
        <dbReference type="PROSITE" id="PS50163"/>
    </source>
</evidence>
<evidence type="ECO:0000256" key="2">
    <source>
        <dbReference type="ARBA" id="ARBA00008897"/>
    </source>
</evidence>
<proteinExistence type="inferred from homology"/>
<dbReference type="NCBIfam" id="NF003301">
    <property type="entry name" value="PRK04301.1"/>
    <property type="match status" value="1"/>
</dbReference>
<feature type="domain" description="RecA family profile 1" evidence="10">
    <location>
        <begin position="104"/>
        <end position="275"/>
    </location>
</feature>
<dbReference type="FunFam" id="3.40.50.300:FF:000239">
    <property type="entry name" value="Meiotic recombination protein DMC1"/>
    <property type="match status" value="1"/>
</dbReference>
<dbReference type="Pfam" id="PF08423">
    <property type="entry name" value="Rad51"/>
    <property type="match status" value="1"/>
</dbReference>
<dbReference type="GO" id="GO:0042148">
    <property type="term" value="P:DNA strand invasion"/>
    <property type="evidence" value="ECO:0007669"/>
    <property type="project" value="TreeGrafter"/>
</dbReference>
<dbReference type="GO" id="GO:0006312">
    <property type="term" value="P:mitotic recombination"/>
    <property type="evidence" value="ECO:0007669"/>
    <property type="project" value="TreeGrafter"/>
</dbReference>
<accession>A0AAX4PB49</accession>
<keyword evidence="3 9" id="KW-0547">Nucleotide-binding</keyword>
<keyword evidence="4 9" id="KW-0067">ATP-binding</keyword>
<reference evidence="12 13" key="1">
    <citation type="submission" date="2024-03" db="EMBL/GenBank/DDBJ databases">
        <title>Complete genome sequence of the green alga Chloropicon roscoffensis RCC1871.</title>
        <authorList>
            <person name="Lemieux C."/>
            <person name="Pombert J.-F."/>
            <person name="Otis C."/>
            <person name="Turmel M."/>
        </authorList>
    </citation>
    <scope>NUCLEOTIDE SEQUENCE [LARGE SCALE GENOMIC DNA]</scope>
    <source>
        <strain evidence="12 13">RCC1871</strain>
    </source>
</reference>
<evidence type="ECO:0000256" key="1">
    <source>
        <dbReference type="ARBA" id="ARBA00004123"/>
    </source>
</evidence>
<dbReference type="PROSITE" id="PS50163">
    <property type="entry name" value="RECA_3"/>
    <property type="match status" value="1"/>
</dbReference>
<comment type="similarity">
    <text evidence="2">Belongs to the RecA family. DMC1 subfamily.</text>
</comment>
<dbReference type="GO" id="GO:0070192">
    <property type="term" value="P:chromosome organization involved in meiotic cell cycle"/>
    <property type="evidence" value="ECO:0007669"/>
    <property type="project" value="TreeGrafter"/>
</dbReference>
<evidence type="ECO:0000256" key="3">
    <source>
        <dbReference type="ARBA" id="ARBA00022741"/>
    </source>
</evidence>
<evidence type="ECO:0000313" key="12">
    <source>
        <dbReference type="EMBL" id="WZN63447.1"/>
    </source>
</evidence>
<organism evidence="12 13">
    <name type="scientific">Chloropicon roscoffensis</name>
    <dbReference type="NCBI Taxonomy" id="1461544"/>
    <lineage>
        <taxon>Eukaryota</taxon>
        <taxon>Viridiplantae</taxon>
        <taxon>Chlorophyta</taxon>
        <taxon>Chloropicophyceae</taxon>
        <taxon>Chloropicales</taxon>
        <taxon>Chloropicaceae</taxon>
        <taxon>Chloropicon</taxon>
    </lineage>
</organism>
<gene>
    <name evidence="12" type="ORF">HKI87_07g49960</name>
</gene>
<dbReference type="GO" id="GO:0007131">
    <property type="term" value="P:reciprocal meiotic recombination"/>
    <property type="evidence" value="ECO:0007669"/>
    <property type="project" value="InterPro"/>
</dbReference>
<dbReference type="PANTHER" id="PTHR22942">
    <property type="entry name" value="RECA/RAD51/RADA DNA STRAND-PAIRING FAMILY MEMBER"/>
    <property type="match status" value="1"/>
</dbReference>
<evidence type="ECO:0000259" key="10">
    <source>
        <dbReference type="PROSITE" id="PS50162"/>
    </source>
</evidence>
<keyword evidence="5" id="KW-0238">DNA-binding</keyword>
<evidence type="ECO:0000256" key="4">
    <source>
        <dbReference type="ARBA" id="ARBA00022840"/>
    </source>
</evidence>
<dbReference type="GO" id="GO:0003690">
    <property type="term" value="F:double-stranded DNA binding"/>
    <property type="evidence" value="ECO:0007669"/>
    <property type="project" value="TreeGrafter"/>
</dbReference>
<dbReference type="Gene3D" id="1.10.150.20">
    <property type="entry name" value="5' to 3' exonuclease, C-terminal subdomain"/>
    <property type="match status" value="1"/>
</dbReference>
<dbReference type="GO" id="GO:0000150">
    <property type="term" value="F:DNA strand exchange activity"/>
    <property type="evidence" value="ECO:0007669"/>
    <property type="project" value="InterPro"/>
</dbReference>
<evidence type="ECO:0000256" key="5">
    <source>
        <dbReference type="ARBA" id="ARBA00023125"/>
    </source>
</evidence>
<dbReference type="Gene3D" id="3.40.50.300">
    <property type="entry name" value="P-loop containing nucleotide triphosphate hydrolases"/>
    <property type="match status" value="1"/>
</dbReference>
<evidence type="ECO:0000256" key="9">
    <source>
        <dbReference type="RuleBase" id="RU003422"/>
    </source>
</evidence>
<dbReference type="InterPro" id="IPR013632">
    <property type="entry name" value="Rad51_C"/>
</dbReference>
<keyword evidence="13" id="KW-1185">Reference proteome</keyword>
<evidence type="ECO:0000256" key="6">
    <source>
        <dbReference type="ARBA" id="ARBA00023242"/>
    </source>
</evidence>
<dbReference type="EMBL" id="CP151507">
    <property type="protein sequence ID" value="WZN63447.1"/>
    <property type="molecule type" value="Genomic_DNA"/>
</dbReference>
<feature type="domain" description="RecA family profile 2" evidence="11">
    <location>
        <begin position="282"/>
        <end position="345"/>
    </location>
</feature>
<dbReference type="InterPro" id="IPR020587">
    <property type="entry name" value="RecA_monomer-monomer_interface"/>
</dbReference>
<dbReference type="PROSITE" id="PS50162">
    <property type="entry name" value="RECA_2"/>
    <property type="match status" value="1"/>
</dbReference>
<dbReference type="PANTHER" id="PTHR22942:SF30">
    <property type="entry name" value="MEIOTIC RECOMBINATION PROTEIN DMC1_LIM15 HOMOLOG"/>
    <property type="match status" value="1"/>
</dbReference>
<dbReference type="InterPro" id="IPR011940">
    <property type="entry name" value="Dmc1"/>
</dbReference>
<dbReference type="GO" id="GO:0000730">
    <property type="term" value="P:DNA recombinase assembly"/>
    <property type="evidence" value="ECO:0007669"/>
    <property type="project" value="TreeGrafter"/>
</dbReference>
<evidence type="ECO:0000256" key="7">
    <source>
        <dbReference type="ARBA" id="ARBA00023254"/>
    </source>
</evidence>
<dbReference type="InterPro" id="IPR010995">
    <property type="entry name" value="DNA_repair_Rad51/TF_NusA_a-hlx"/>
</dbReference>
<evidence type="ECO:0000313" key="13">
    <source>
        <dbReference type="Proteomes" id="UP001472866"/>
    </source>
</evidence>
<dbReference type="NCBIfam" id="TIGR02238">
    <property type="entry name" value="recomb_DMC1"/>
    <property type="match status" value="1"/>
</dbReference>
<comment type="subcellular location">
    <subcellularLocation>
        <location evidence="1">Nucleus</location>
    </subcellularLocation>
</comment>
<dbReference type="SUPFAM" id="SSF47794">
    <property type="entry name" value="Rad51 N-terminal domain-like"/>
    <property type="match status" value="1"/>
</dbReference>